<evidence type="ECO:0008006" key="4">
    <source>
        <dbReference type="Google" id="ProtNLM"/>
    </source>
</evidence>
<evidence type="ECO:0000313" key="3">
    <source>
        <dbReference type="Proteomes" id="UP000515947"/>
    </source>
</evidence>
<protein>
    <recommendedName>
        <fullName evidence="4">ABC transporter permease</fullName>
    </recommendedName>
</protein>
<keyword evidence="1" id="KW-0812">Transmembrane</keyword>
<feature type="transmembrane region" description="Helical" evidence="1">
    <location>
        <begin position="184"/>
        <end position="205"/>
    </location>
</feature>
<name>A0A7G9RDW0_9ACTN</name>
<dbReference type="RefSeq" id="WP_187579629.1">
    <property type="nucleotide sequence ID" value="NZ_CP060713.1"/>
</dbReference>
<feature type="transmembrane region" description="Helical" evidence="1">
    <location>
        <begin position="70"/>
        <end position="89"/>
    </location>
</feature>
<organism evidence="2 3">
    <name type="scientific">Nocardioides mesophilus</name>
    <dbReference type="NCBI Taxonomy" id="433659"/>
    <lineage>
        <taxon>Bacteria</taxon>
        <taxon>Bacillati</taxon>
        <taxon>Actinomycetota</taxon>
        <taxon>Actinomycetes</taxon>
        <taxon>Propionibacteriales</taxon>
        <taxon>Nocardioidaceae</taxon>
        <taxon>Nocardioides</taxon>
    </lineage>
</organism>
<feature type="transmembrane region" description="Helical" evidence="1">
    <location>
        <begin position="20"/>
        <end position="40"/>
    </location>
</feature>
<accession>A0A7G9RDW0</accession>
<keyword evidence="3" id="KW-1185">Reference proteome</keyword>
<dbReference type="AlphaFoldDB" id="A0A7G9RDW0"/>
<evidence type="ECO:0000313" key="2">
    <source>
        <dbReference type="EMBL" id="QNN53785.1"/>
    </source>
</evidence>
<keyword evidence="1" id="KW-0472">Membrane</keyword>
<sequence>MTDALRYEWVRIRTVRSTYWLTGIALLFALLVSIAVSWAMRATFGTAEGPSPEDLREIGPWLGTQFARAGAPYFIAYLLAMIGILGWGHEYRHGMIRATLTALPSRPTVWVAKYVVTSVWVAVTVLACYLLATVVGWLFLSGLDVAIFTGETWQGLLRAVLYAVVLSCLAMAFTALVRNQTAALVFLFIWPLAIENIIQLMFFIVPGLNDHAELPRFLPFSAGNRINSDTVFAPGDTLFGSPLTWVGGLLVFGGVTVVAMVASASLFSRRDA</sequence>
<dbReference type="EMBL" id="CP060713">
    <property type="protein sequence ID" value="QNN53785.1"/>
    <property type="molecule type" value="Genomic_DNA"/>
</dbReference>
<feature type="transmembrane region" description="Helical" evidence="1">
    <location>
        <begin position="110"/>
        <end position="139"/>
    </location>
</feature>
<dbReference type="KEGG" id="nmes:H9L09_05095"/>
<feature type="transmembrane region" description="Helical" evidence="1">
    <location>
        <begin position="245"/>
        <end position="267"/>
    </location>
</feature>
<evidence type="ECO:0000256" key="1">
    <source>
        <dbReference type="SAM" id="Phobius"/>
    </source>
</evidence>
<proteinExistence type="predicted"/>
<reference evidence="2 3" key="1">
    <citation type="submission" date="2020-08" db="EMBL/GenBank/DDBJ databases">
        <title>Genome sequence of Nocardioides mesophilus KACC 16243T.</title>
        <authorList>
            <person name="Hyun D.-W."/>
            <person name="Bae J.-W."/>
        </authorList>
    </citation>
    <scope>NUCLEOTIDE SEQUENCE [LARGE SCALE GENOMIC DNA]</scope>
    <source>
        <strain evidence="2 3">KACC 16243</strain>
    </source>
</reference>
<dbReference type="PANTHER" id="PTHR37305:SF1">
    <property type="entry name" value="MEMBRANE PROTEIN"/>
    <property type="match status" value="1"/>
</dbReference>
<dbReference type="Proteomes" id="UP000515947">
    <property type="component" value="Chromosome"/>
</dbReference>
<dbReference type="PANTHER" id="PTHR37305">
    <property type="entry name" value="INTEGRAL MEMBRANE PROTEIN-RELATED"/>
    <property type="match status" value="1"/>
</dbReference>
<gene>
    <name evidence="2" type="ORF">H9L09_05095</name>
</gene>
<keyword evidence="1" id="KW-1133">Transmembrane helix</keyword>
<feature type="transmembrane region" description="Helical" evidence="1">
    <location>
        <begin position="159"/>
        <end position="177"/>
    </location>
</feature>